<feature type="transmembrane region" description="Helical" evidence="7">
    <location>
        <begin position="108"/>
        <end position="134"/>
    </location>
</feature>
<dbReference type="PANTHER" id="PTHR37937:SF1">
    <property type="entry name" value="CONJUGATIVE TRANSFER: DNA TRANSPORT"/>
    <property type="match status" value="1"/>
</dbReference>
<evidence type="ECO:0000256" key="5">
    <source>
        <dbReference type="ARBA" id="ARBA00023136"/>
    </source>
</evidence>
<evidence type="ECO:0000313" key="9">
    <source>
        <dbReference type="EMBL" id="SVN67318.1"/>
    </source>
</evidence>
<keyword evidence="4 7" id="KW-1133">Transmembrane helix</keyword>
<evidence type="ECO:0000256" key="2">
    <source>
        <dbReference type="ARBA" id="ARBA00022475"/>
    </source>
</evidence>
<keyword evidence="3 7" id="KW-0812">Transmembrane</keyword>
<dbReference type="Pfam" id="PF12615">
    <property type="entry name" value="TraD_N"/>
    <property type="match status" value="1"/>
</dbReference>
<dbReference type="RefSeq" id="WP_395488063.1">
    <property type="nucleotide sequence ID" value="NZ_JBIPRQ010000058.1"/>
</dbReference>
<reference evidence="9 10" key="1">
    <citation type="submission" date="2018-08" db="EMBL/GenBank/DDBJ databases">
        <authorList>
            <consortium name="Pathogen Informatics"/>
        </authorList>
    </citation>
    <scope>NUCLEOTIDE SEQUENCE [LARGE SCALE GENOMIC DNA]</scope>
    <source>
        <strain evidence="9 10">EuSCAPE_GR003</strain>
    </source>
</reference>
<dbReference type="InterPro" id="IPR051539">
    <property type="entry name" value="T4SS-coupling_protein"/>
</dbReference>
<organism evidence="9 10">
    <name type="scientific">Klebsiella pneumoniae</name>
    <dbReference type="NCBI Taxonomy" id="573"/>
    <lineage>
        <taxon>Bacteria</taxon>
        <taxon>Pseudomonadati</taxon>
        <taxon>Pseudomonadota</taxon>
        <taxon>Gammaproteobacteria</taxon>
        <taxon>Enterobacterales</taxon>
        <taxon>Enterobacteriaceae</taxon>
        <taxon>Klebsiella/Raoultella group</taxon>
        <taxon>Klebsiella</taxon>
        <taxon>Klebsiella pneumoniae complex</taxon>
    </lineage>
</organism>
<feature type="region of interest" description="Disordered" evidence="6">
    <location>
        <begin position="141"/>
        <end position="164"/>
    </location>
</feature>
<proteinExistence type="predicted"/>
<comment type="caution">
    <text evidence="9">The sequence shown here is derived from an EMBL/GenBank/DDBJ whole genome shotgun (WGS) entry which is preliminary data.</text>
</comment>
<keyword evidence="5 7" id="KW-0472">Membrane</keyword>
<accession>A0AAJ5AH56</accession>
<evidence type="ECO:0000259" key="8">
    <source>
        <dbReference type="Pfam" id="PF12615"/>
    </source>
</evidence>
<dbReference type="AlphaFoldDB" id="A0AAJ5AH56"/>
<feature type="transmembrane region" description="Helical" evidence="7">
    <location>
        <begin position="21"/>
        <end position="47"/>
    </location>
</feature>
<feature type="compositionally biased region" description="Basic and acidic residues" evidence="6">
    <location>
        <begin position="152"/>
        <end position="164"/>
    </location>
</feature>
<dbReference type="PANTHER" id="PTHR37937">
    <property type="entry name" value="CONJUGATIVE TRANSFER: DNA TRANSPORT"/>
    <property type="match status" value="1"/>
</dbReference>
<evidence type="ECO:0000313" key="10">
    <source>
        <dbReference type="Proteomes" id="UP000258905"/>
    </source>
</evidence>
<dbReference type="Proteomes" id="UP000258905">
    <property type="component" value="Unassembled WGS sequence"/>
</dbReference>
<comment type="subcellular location">
    <subcellularLocation>
        <location evidence="1">Cell membrane</location>
        <topology evidence="1">Multi-pass membrane protein</topology>
    </subcellularLocation>
</comment>
<sequence>MSFNAKDMTQGGQIANMRFRMFGQIANIIFYVLFILFWVLCGLMLMYRLSWQTFVNGCVYWWCTTLGPMRDIIRSQPVYTIQYYGQSLEYTSEQILADKYTIWCGEQLWTGFAFAAVVSLVICIVTFFIASWVLGRQGKQQSEDENTGGRQLSDKPKEVARQMKRDGVASDIKEGANKFLI</sequence>
<dbReference type="InterPro" id="IPR022585">
    <property type="entry name" value="TraD_N"/>
</dbReference>
<evidence type="ECO:0000256" key="1">
    <source>
        <dbReference type="ARBA" id="ARBA00004651"/>
    </source>
</evidence>
<dbReference type="EMBL" id="UIUC01000056">
    <property type="protein sequence ID" value="SVN67318.1"/>
    <property type="molecule type" value="Genomic_DNA"/>
</dbReference>
<evidence type="ECO:0000256" key="3">
    <source>
        <dbReference type="ARBA" id="ARBA00022692"/>
    </source>
</evidence>
<evidence type="ECO:0000256" key="6">
    <source>
        <dbReference type="SAM" id="MobiDB-lite"/>
    </source>
</evidence>
<dbReference type="GO" id="GO:0005886">
    <property type="term" value="C:plasma membrane"/>
    <property type="evidence" value="ECO:0007669"/>
    <property type="project" value="UniProtKB-SubCell"/>
</dbReference>
<feature type="domain" description="TraD coupling protein N-terminal" evidence="8">
    <location>
        <begin position="32"/>
        <end position="128"/>
    </location>
</feature>
<gene>
    <name evidence="9" type="primary">traD_2</name>
    <name evidence="9" type="ORF">SAMEA3649591_05378</name>
</gene>
<protein>
    <submittedName>
        <fullName evidence="9">Conjugal transfer protein TraD</fullName>
    </submittedName>
</protein>
<keyword evidence="2" id="KW-1003">Cell membrane</keyword>
<evidence type="ECO:0000256" key="4">
    <source>
        <dbReference type="ARBA" id="ARBA00022989"/>
    </source>
</evidence>
<evidence type="ECO:0000256" key="7">
    <source>
        <dbReference type="SAM" id="Phobius"/>
    </source>
</evidence>
<name>A0AAJ5AH56_KLEPN</name>